<dbReference type="PRINTS" id="PR00038">
    <property type="entry name" value="HTHLUXR"/>
</dbReference>
<dbReference type="Pfam" id="PF00196">
    <property type="entry name" value="GerE"/>
    <property type="match status" value="1"/>
</dbReference>
<keyword evidence="1" id="KW-0805">Transcription regulation</keyword>
<dbReference type="Gene3D" id="1.10.10.10">
    <property type="entry name" value="Winged helix-like DNA-binding domain superfamily/Winged helix DNA-binding domain"/>
    <property type="match status" value="1"/>
</dbReference>
<evidence type="ECO:0000313" key="6">
    <source>
        <dbReference type="Proteomes" id="UP000030960"/>
    </source>
</evidence>
<dbReference type="SMART" id="SM00421">
    <property type="entry name" value="HTH_LUXR"/>
    <property type="match status" value="1"/>
</dbReference>
<dbReference type="STRING" id="561184.SAMN05216376_107125"/>
<evidence type="ECO:0000256" key="1">
    <source>
        <dbReference type="ARBA" id="ARBA00023015"/>
    </source>
</evidence>
<name>A0A0B3SWH7_9RHOB</name>
<dbReference type="InterPro" id="IPR016032">
    <property type="entry name" value="Sig_transdc_resp-reg_C-effctor"/>
</dbReference>
<gene>
    <name evidence="5" type="ORF">OA50_00624</name>
</gene>
<keyword evidence="6" id="KW-1185">Reference proteome</keyword>
<comment type="caution">
    <text evidence="5">The sequence shown here is derived from an EMBL/GenBank/DDBJ whole genome shotgun (WGS) entry which is preliminary data.</text>
</comment>
<dbReference type="RefSeq" id="WP_190285391.1">
    <property type="nucleotide sequence ID" value="NZ_JSUQ01000002.1"/>
</dbReference>
<dbReference type="GO" id="GO:0003677">
    <property type="term" value="F:DNA binding"/>
    <property type="evidence" value="ECO:0007669"/>
    <property type="project" value="UniProtKB-KW"/>
</dbReference>
<dbReference type="SUPFAM" id="SSF46894">
    <property type="entry name" value="C-terminal effector domain of the bipartite response regulators"/>
    <property type="match status" value="1"/>
</dbReference>
<dbReference type="EMBL" id="JSUQ01000002">
    <property type="protein sequence ID" value="KHQ54789.1"/>
    <property type="molecule type" value="Genomic_DNA"/>
</dbReference>
<reference evidence="5 6" key="1">
    <citation type="submission" date="2014-10" db="EMBL/GenBank/DDBJ databases">
        <title>Genome sequence of Ponticoccus sp. strain UMTAT08 isolated from clonal culture of toxic dinoflagellate Alexandrium tamiyavanichii.</title>
        <authorList>
            <person name="Gan H.Y."/>
            <person name="Muhd D.-D."/>
            <person name="Mohd Noor M.E."/>
            <person name="Yeong Y.S."/>
            <person name="Usup G."/>
        </authorList>
    </citation>
    <scope>NUCLEOTIDE SEQUENCE [LARGE SCALE GENOMIC DNA]</scope>
    <source>
        <strain evidence="5 6">UMTAT08</strain>
    </source>
</reference>
<sequence>MKDKPTPGMDDLLAGIDTCLALTGRDAWTDAFVPCVAATGAAQVMVFSYRADSAACLLSRNFRSAALGPRLAEDYLGAWFRQDPLFHRALALETGTLEVVESGAVIGGMTGEYRARFYARPGLDGKTAVLVRGPALCLAVNFYWPRAGDGGAETAIRVLARLALLHFEARAECGYPAPLAVLSERERDVCLGILSGKKAEVIAGELGVAVSTIATYRTRAYEKLGISSRGSLFALCRA</sequence>
<keyword evidence="3" id="KW-0804">Transcription</keyword>
<evidence type="ECO:0000256" key="2">
    <source>
        <dbReference type="ARBA" id="ARBA00023125"/>
    </source>
</evidence>
<dbReference type="PROSITE" id="PS50043">
    <property type="entry name" value="HTH_LUXR_2"/>
    <property type="match status" value="1"/>
</dbReference>
<dbReference type="Proteomes" id="UP000030960">
    <property type="component" value="Unassembled WGS sequence"/>
</dbReference>
<organism evidence="5 6">
    <name type="scientific">Mameliella alba</name>
    <dbReference type="NCBI Taxonomy" id="561184"/>
    <lineage>
        <taxon>Bacteria</taxon>
        <taxon>Pseudomonadati</taxon>
        <taxon>Pseudomonadota</taxon>
        <taxon>Alphaproteobacteria</taxon>
        <taxon>Rhodobacterales</taxon>
        <taxon>Roseobacteraceae</taxon>
        <taxon>Mameliella</taxon>
    </lineage>
</organism>
<evidence type="ECO:0000313" key="5">
    <source>
        <dbReference type="EMBL" id="KHQ54789.1"/>
    </source>
</evidence>
<dbReference type="InterPro" id="IPR036388">
    <property type="entry name" value="WH-like_DNA-bd_sf"/>
</dbReference>
<dbReference type="InterPro" id="IPR000792">
    <property type="entry name" value="Tscrpt_reg_LuxR_C"/>
</dbReference>
<dbReference type="PANTHER" id="PTHR44688">
    <property type="entry name" value="DNA-BINDING TRANSCRIPTIONAL ACTIVATOR DEVR_DOSR"/>
    <property type="match status" value="1"/>
</dbReference>
<evidence type="ECO:0000256" key="3">
    <source>
        <dbReference type="ARBA" id="ARBA00023163"/>
    </source>
</evidence>
<proteinExistence type="predicted"/>
<feature type="domain" description="HTH luxR-type" evidence="4">
    <location>
        <begin position="175"/>
        <end position="238"/>
    </location>
</feature>
<accession>A0A0B3SWH7</accession>
<protein>
    <submittedName>
        <fullName evidence="5">Transcriptional regulatory protein</fullName>
    </submittedName>
</protein>
<dbReference type="CDD" id="cd06170">
    <property type="entry name" value="LuxR_C_like"/>
    <property type="match status" value="1"/>
</dbReference>
<keyword evidence="2" id="KW-0238">DNA-binding</keyword>
<dbReference type="AlphaFoldDB" id="A0A0B3SWH7"/>
<dbReference type="GO" id="GO:0006355">
    <property type="term" value="P:regulation of DNA-templated transcription"/>
    <property type="evidence" value="ECO:0007669"/>
    <property type="project" value="InterPro"/>
</dbReference>
<evidence type="ECO:0000259" key="4">
    <source>
        <dbReference type="PROSITE" id="PS50043"/>
    </source>
</evidence>
<dbReference type="PROSITE" id="PS00622">
    <property type="entry name" value="HTH_LUXR_1"/>
    <property type="match status" value="1"/>
</dbReference>
<dbReference type="PANTHER" id="PTHR44688:SF16">
    <property type="entry name" value="DNA-BINDING TRANSCRIPTIONAL ACTIVATOR DEVR_DOSR"/>
    <property type="match status" value="1"/>
</dbReference>